<proteinExistence type="predicted"/>
<evidence type="ECO:0000313" key="2">
    <source>
        <dbReference type="EMBL" id="MPC88536.1"/>
    </source>
</evidence>
<accession>A0A5B7J3I1</accession>
<gene>
    <name evidence="2" type="ORF">E2C01_083443</name>
</gene>
<organism evidence="2 3">
    <name type="scientific">Portunus trituberculatus</name>
    <name type="common">Swimming crab</name>
    <name type="synonym">Neptunus trituberculatus</name>
    <dbReference type="NCBI Taxonomy" id="210409"/>
    <lineage>
        <taxon>Eukaryota</taxon>
        <taxon>Metazoa</taxon>
        <taxon>Ecdysozoa</taxon>
        <taxon>Arthropoda</taxon>
        <taxon>Crustacea</taxon>
        <taxon>Multicrustacea</taxon>
        <taxon>Malacostraca</taxon>
        <taxon>Eumalacostraca</taxon>
        <taxon>Eucarida</taxon>
        <taxon>Decapoda</taxon>
        <taxon>Pleocyemata</taxon>
        <taxon>Brachyura</taxon>
        <taxon>Eubrachyura</taxon>
        <taxon>Portunoidea</taxon>
        <taxon>Portunidae</taxon>
        <taxon>Portuninae</taxon>
        <taxon>Portunus</taxon>
    </lineage>
</organism>
<sequence length="177" mass="19240">MNNRRRRDEGRKKGGSKGKVYMVGRKVVESERGKEGCFLSLPVSSQPSSSAIHSCLALPPHSPSPPPPTLSSLSLSLSACPAVPRYSHKKVSGNDVTEENDWSVYLAAETSPCRQVCSVRCGVGSKPDVRFGVLSSDEAVRTRKVHLFPLMRRARVGRCTGEDARPPLCLPPFEPPT</sequence>
<evidence type="ECO:0000256" key="1">
    <source>
        <dbReference type="SAM" id="MobiDB-lite"/>
    </source>
</evidence>
<dbReference type="AlphaFoldDB" id="A0A5B7J3I1"/>
<dbReference type="EMBL" id="VSRR010078099">
    <property type="protein sequence ID" value="MPC88536.1"/>
    <property type="molecule type" value="Genomic_DNA"/>
</dbReference>
<dbReference type="Proteomes" id="UP000324222">
    <property type="component" value="Unassembled WGS sequence"/>
</dbReference>
<name>A0A5B7J3I1_PORTR</name>
<protein>
    <submittedName>
        <fullName evidence="2">Uncharacterized protein</fullName>
    </submittedName>
</protein>
<feature type="compositionally biased region" description="Basic and acidic residues" evidence="1">
    <location>
        <begin position="1"/>
        <end position="12"/>
    </location>
</feature>
<comment type="caution">
    <text evidence="2">The sequence shown here is derived from an EMBL/GenBank/DDBJ whole genome shotgun (WGS) entry which is preliminary data.</text>
</comment>
<evidence type="ECO:0000313" key="3">
    <source>
        <dbReference type="Proteomes" id="UP000324222"/>
    </source>
</evidence>
<feature type="region of interest" description="Disordered" evidence="1">
    <location>
        <begin position="1"/>
        <end position="24"/>
    </location>
</feature>
<keyword evidence="3" id="KW-1185">Reference proteome</keyword>
<reference evidence="2 3" key="1">
    <citation type="submission" date="2019-05" db="EMBL/GenBank/DDBJ databases">
        <title>Another draft genome of Portunus trituberculatus and its Hox gene families provides insights of decapod evolution.</title>
        <authorList>
            <person name="Jeong J.-H."/>
            <person name="Song I."/>
            <person name="Kim S."/>
            <person name="Choi T."/>
            <person name="Kim D."/>
            <person name="Ryu S."/>
            <person name="Kim W."/>
        </authorList>
    </citation>
    <scope>NUCLEOTIDE SEQUENCE [LARGE SCALE GENOMIC DNA]</scope>
    <source>
        <tissue evidence="2">Muscle</tissue>
    </source>
</reference>